<evidence type="ECO:0000256" key="4">
    <source>
        <dbReference type="ARBA" id="ARBA00022692"/>
    </source>
</evidence>
<keyword evidence="13" id="KW-1185">Reference proteome</keyword>
<dbReference type="AlphaFoldDB" id="A0A9P1C1Z2"/>
<evidence type="ECO:0000256" key="3">
    <source>
        <dbReference type="ARBA" id="ARBA00022448"/>
    </source>
</evidence>
<evidence type="ECO:0000313" key="11">
    <source>
        <dbReference type="EMBL" id="CAL1135751.1"/>
    </source>
</evidence>
<dbReference type="EMBL" id="CAMXCT020000710">
    <property type="protein sequence ID" value="CAL1135751.1"/>
    <property type="molecule type" value="Genomic_DNA"/>
</dbReference>
<dbReference type="InterPro" id="IPR018108">
    <property type="entry name" value="MCP_transmembrane"/>
</dbReference>
<evidence type="ECO:0000256" key="8">
    <source>
        <dbReference type="PROSITE-ProRule" id="PRU00282"/>
    </source>
</evidence>
<keyword evidence="3 9" id="KW-0813">Transport</keyword>
<dbReference type="GO" id="GO:0031966">
    <property type="term" value="C:mitochondrial membrane"/>
    <property type="evidence" value="ECO:0007669"/>
    <property type="project" value="UniProtKB-SubCell"/>
</dbReference>
<organism evidence="10">
    <name type="scientific">Cladocopium goreaui</name>
    <dbReference type="NCBI Taxonomy" id="2562237"/>
    <lineage>
        <taxon>Eukaryota</taxon>
        <taxon>Sar</taxon>
        <taxon>Alveolata</taxon>
        <taxon>Dinophyceae</taxon>
        <taxon>Suessiales</taxon>
        <taxon>Symbiodiniaceae</taxon>
        <taxon>Cladocopium</taxon>
    </lineage>
</organism>
<dbReference type="PANTHER" id="PTHR45758">
    <property type="entry name" value="MITOFERRIN-1-RELATED"/>
    <property type="match status" value="1"/>
</dbReference>
<evidence type="ECO:0000313" key="10">
    <source>
        <dbReference type="EMBL" id="CAI3982376.1"/>
    </source>
</evidence>
<dbReference type="InterPro" id="IPR023395">
    <property type="entry name" value="MCP_dom_sf"/>
</dbReference>
<comment type="caution">
    <text evidence="10">The sequence shown here is derived from an EMBL/GenBank/DDBJ whole genome shotgun (WGS) entry which is preliminary data.</text>
</comment>
<evidence type="ECO:0000313" key="13">
    <source>
        <dbReference type="Proteomes" id="UP001152797"/>
    </source>
</evidence>
<reference evidence="10" key="1">
    <citation type="submission" date="2022-10" db="EMBL/GenBank/DDBJ databases">
        <authorList>
            <person name="Chen Y."/>
            <person name="Dougan E. K."/>
            <person name="Chan C."/>
            <person name="Rhodes N."/>
            <person name="Thang M."/>
        </authorList>
    </citation>
    <scope>NUCLEOTIDE SEQUENCE</scope>
</reference>
<dbReference type="Proteomes" id="UP001152797">
    <property type="component" value="Unassembled WGS sequence"/>
</dbReference>
<dbReference type="EMBL" id="CAMXCT010000710">
    <property type="protein sequence ID" value="CAI3982376.1"/>
    <property type="molecule type" value="Genomic_DNA"/>
</dbReference>
<sequence length="181" mass="20212">MQLGRYKHVGDCLRSVLRREGAWGLYRSMPTTLAMNVPYGSILVASNESMKQFLGVRKIRQDTRNLLPWYFLSAGLSGAVASAATQPLDVVKTRLQTQDCLVRPKRPDGSSMREPVTYAGDSTNLCAPKYSGFLPAVRTIVREEGWLALYTGTMPRMLHAVPSAAMCWGTYEVVKNFLQDY</sequence>
<dbReference type="GO" id="GO:0015093">
    <property type="term" value="F:ferrous iron transmembrane transporter activity"/>
    <property type="evidence" value="ECO:0007669"/>
    <property type="project" value="TreeGrafter"/>
</dbReference>
<protein>
    <submittedName>
        <fullName evidence="12">Uncharacterized mitochondrial carrier C8C9.12c</fullName>
    </submittedName>
</protein>
<keyword evidence="7 8" id="KW-0472">Membrane</keyword>
<comment type="subcellular location">
    <subcellularLocation>
        <location evidence="1">Mitochondrion membrane</location>
        <topology evidence="1">Multi-pass membrane protein</topology>
    </subcellularLocation>
</comment>
<dbReference type="PROSITE" id="PS50920">
    <property type="entry name" value="SOLCAR"/>
    <property type="match status" value="2"/>
</dbReference>
<evidence type="ECO:0000256" key="9">
    <source>
        <dbReference type="RuleBase" id="RU000488"/>
    </source>
</evidence>
<reference evidence="11" key="2">
    <citation type="submission" date="2024-04" db="EMBL/GenBank/DDBJ databases">
        <authorList>
            <person name="Chen Y."/>
            <person name="Shah S."/>
            <person name="Dougan E. K."/>
            <person name="Thang M."/>
            <person name="Chan C."/>
        </authorList>
    </citation>
    <scope>NUCLEOTIDE SEQUENCE [LARGE SCALE GENOMIC DNA]</scope>
</reference>
<evidence type="ECO:0000256" key="2">
    <source>
        <dbReference type="ARBA" id="ARBA00006375"/>
    </source>
</evidence>
<dbReference type="PANTHER" id="PTHR45758:SF4">
    <property type="entry name" value="MITOFERRIN-1"/>
    <property type="match status" value="1"/>
</dbReference>
<feature type="repeat" description="Solcar" evidence="8">
    <location>
        <begin position="1"/>
        <end position="53"/>
    </location>
</feature>
<dbReference type="SUPFAM" id="SSF103506">
    <property type="entry name" value="Mitochondrial carrier"/>
    <property type="match status" value="1"/>
</dbReference>
<comment type="similarity">
    <text evidence="2 9">Belongs to the mitochondrial carrier (TC 2.A.29) family.</text>
</comment>
<gene>
    <name evidence="10" type="ORF">C1SCF055_LOCUS10078</name>
</gene>
<dbReference type="GO" id="GO:0048250">
    <property type="term" value="P:iron import into the mitochondrion"/>
    <property type="evidence" value="ECO:0007669"/>
    <property type="project" value="TreeGrafter"/>
</dbReference>
<keyword evidence="4 8" id="KW-0812">Transmembrane</keyword>
<accession>A0A9P1C1Z2</accession>
<dbReference type="Gene3D" id="1.50.40.10">
    <property type="entry name" value="Mitochondrial carrier domain"/>
    <property type="match status" value="1"/>
</dbReference>
<dbReference type="OrthoDB" id="43906at2759"/>
<evidence type="ECO:0000256" key="1">
    <source>
        <dbReference type="ARBA" id="ARBA00004225"/>
    </source>
</evidence>
<dbReference type="EMBL" id="CAMXCT030000710">
    <property type="protein sequence ID" value="CAL4769688.1"/>
    <property type="molecule type" value="Genomic_DNA"/>
</dbReference>
<keyword evidence="6" id="KW-0496">Mitochondrion</keyword>
<evidence type="ECO:0000256" key="5">
    <source>
        <dbReference type="ARBA" id="ARBA00022989"/>
    </source>
</evidence>
<proteinExistence type="inferred from homology"/>
<evidence type="ECO:0000256" key="6">
    <source>
        <dbReference type="ARBA" id="ARBA00023128"/>
    </source>
</evidence>
<keyword evidence="5" id="KW-1133">Transmembrane helix</keyword>
<feature type="repeat" description="Solcar" evidence="8">
    <location>
        <begin position="69"/>
        <end position="177"/>
    </location>
</feature>
<name>A0A9P1C1Z2_9DINO</name>
<dbReference type="Pfam" id="PF00153">
    <property type="entry name" value="Mito_carr"/>
    <property type="match status" value="2"/>
</dbReference>
<evidence type="ECO:0000313" key="12">
    <source>
        <dbReference type="EMBL" id="CAL4769688.1"/>
    </source>
</evidence>
<evidence type="ECO:0000256" key="7">
    <source>
        <dbReference type="ARBA" id="ARBA00023136"/>
    </source>
</evidence>